<keyword evidence="1" id="KW-0808">Transferase</keyword>
<evidence type="ECO:0000256" key="3">
    <source>
        <dbReference type="ARBA" id="ARBA00038502"/>
    </source>
</evidence>
<dbReference type="PANTHER" id="PTHR43792">
    <property type="entry name" value="GNAT FAMILY, PUTATIVE (AFU_ORTHOLOGUE AFUA_3G00765)-RELATED-RELATED"/>
    <property type="match status" value="1"/>
</dbReference>
<dbReference type="RefSeq" id="WP_248956135.1">
    <property type="nucleotide sequence ID" value="NZ_JAKIKU010000007.1"/>
</dbReference>
<dbReference type="PROSITE" id="PS51186">
    <property type="entry name" value="GNAT"/>
    <property type="match status" value="1"/>
</dbReference>
<dbReference type="Gene3D" id="3.40.630.30">
    <property type="match status" value="1"/>
</dbReference>
<dbReference type="Pfam" id="PF13302">
    <property type="entry name" value="Acetyltransf_3"/>
    <property type="match status" value="1"/>
</dbReference>
<evidence type="ECO:0000256" key="2">
    <source>
        <dbReference type="ARBA" id="ARBA00023315"/>
    </source>
</evidence>
<dbReference type="EMBL" id="JAKIKU010000007">
    <property type="protein sequence ID" value="MCL1046469.1"/>
    <property type="molecule type" value="Genomic_DNA"/>
</dbReference>
<proteinExistence type="inferred from homology"/>
<name>A0ABT0KS90_9GAMM</name>
<evidence type="ECO:0000259" key="4">
    <source>
        <dbReference type="PROSITE" id="PS51186"/>
    </source>
</evidence>
<feature type="domain" description="N-acetyltransferase" evidence="4">
    <location>
        <begin position="20"/>
        <end position="190"/>
    </location>
</feature>
<comment type="similarity">
    <text evidence="3">Belongs to the acetyltransferase family. RimJ subfamily.</text>
</comment>
<dbReference type="InterPro" id="IPR016181">
    <property type="entry name" value="Acyl_CoA_acyltransferase"/>
</dbReference>
<comment type="caution">
    <text evidence="5">The sequence shown here is derived from an EMBL/GenBank/DDBJ whole genome shotgun (WGS) entry which is preliminary data.</text>
</comment>
<sequence length="199" mass="22333">MPFNFNALKSGQSIPLTTTLTISLIKQADLIDIIQMFDNPNVTQYLFFAPAPVEVYQDFFTPIIDNTQSAIDAEKWPDNPTIIIRDHNGRFMGMAGLPAVMFLEGNYEVGYQLPEYAWGQGIASAACQLLTHLAFTELGAHKITADCYRSNIGSYKTMEKCGFVLEGTQQDYFNLGNKFDDRVFYGITKTQFLTMSSCD</sequence>
<gene>
    <name evidence="5" type="ORF">L2737_14220</name>
</gene>
<evidence type="ECO:0000313" key="5">
    <source>
        <dbReference type="EMBL" id="MCL1046469.1"/>
    </source>
</evidence>
<dbReference type="PANTHER" id="PTHR43792:SF8">
    <property type="entry name" value="[RIBOSOMAL PROTEIN US5]-ALANINE N-ACETYLTRANSFERASE"/>
    <property type="match status" value="1"/>
</dbReference>
<organism evidence="5 6">
    <name type="scientific">Shewanella electrodiphila</name>
    <dbReference type="NCBI Taxonomy" id="934143"/>
    <lineage>
        <taxon>Bacteria</taxon>
        <taxon>Pseudomonadati</taxon>
        <taxon>Pseudomonadota</taxon>
        <taxon>Gammaproteobacteria</taxon>
        <taxon>Alteromonadales</taxon>
        <taxon>Shewanellaceae</taxon>
        <taxon>Shewanella</taxon>
    </lineage>
</organism>
<keyword evidence="2" id="KW-0012">Acyltransferase</keyword>
<dbReference type="InterPro" id="IPR051531">
    <property type="entry name" value="N-acetyltransferase"/>
</dbReference>
<evidence type="ECO:0000313" key="6">
    <source>
        <dbReference type="Proteomes" id="UP001202134"/>
    </source>
</evidence>
<reference evidence="5 6" key="1">
    <citation type="submission" date="2022-01" db="EMBL/GenBank/DDBJ databases">
        <title>Whole genome-based taxonomy of the Shewanellaceae.</title>
        <authorList>
            <person name="Martin-Rodriguez A.J."/>
        </authorList>
    </citation>
    <scope>NUCLEOTIDE SEQUENCE [LARGE SCALE GENOMIC DNA]</scope>
    <source>
        <strain evidence="5 6">DSM 24955</strain>
    </source>
</reference>
<keyword evidence="6" id="KW-1185">Reference proteome</keyword>
<accession>A0ABT0KS90</accession>
<protein>
    <submittedName>
        <fullName evidence="5">GNAT family N-acetyltransferase</fullName>
    </submittedName>
</protein>
<evidence type="ECO:0000256" key="1">
    <source>
        <dbReference type="ARBA" id="ARBA00022679"/>
    </source>
</evidence>
<dbReference type="SUPFAM" id="SSF55729">
    <property type="entry name" value="Acyl-CoA N-acyltransferases (Nat)"/>
    <property type="match status" value="1"/>
</dbReference>
<dbReference type="Proteomes" id="UP001202134">
    <property type="component" value="Unassembled WGS sequence"/>
</dbReference>
<dbReference type="InterPro" id="IPR000182">
    <property type="entry name" value="GNAT_dom"/>
</dbReference>